<dbReference type="AlphaFoldDB" id="A0A067PZQ0"/>
<proteinExistence type="predicted"/>
<evidence type="ECO:0000313" key="2">
    <source>
        <dbReference type="EMBL" id="KDQ55821.1"/>
    </source>
</evidence>
<feature type="compositionally biased region" description="Pro residues" evidence="1">
    <location>
        <begin position="1"/>
        <end position="10"/>
    </location>
</feature>
<evidence type="ECO:0000256" key="1">
    <source>
        <dbReference type="SAM" id="MobiDB-lite"/>
    </source>
</evidence>
<accession>A0A067PZQ0</accession>
<organism evidence="2 3">
    <name type="scientific">Jaapia argillacea MUCL 33604</name>
    <dbReference type="NCBI Taxonomy" id="933084"/>
    <lineage>
        <taxon>Eukaryota</taxon>
        <taxon>Fungi</taxon>
        <taxon>Dikarya</taxon>
        <taxon>Basidiomycota</taxon>
        <taxon>Agaricomycotina</taxon>
        <taxon>Agaricomycetes</taxon>
        <taxon>Agaricomycetidae</taxon>
        <taxon>Jaapiales</taxon>
        <taxon>Jaapiaceae</taxon>
        <taxon>Jaapia</taxon>
    </lineage>
</organism>
<evidence type="ECO:0000313" key="3">
    <source>
        <dbReference type="Proteomes" id="UP000027265"/>
    </source>
</evidence>
<reference evidence="3" key="1">
    <citation type="journal article" date="2014" name="Proc. Natl. Acad. Sci. U.S.A.">
        <title>Extensive sampling of basidiomycete genomes demonstrates inadequacy of the white-rot/brown-rot paradigm for wood decay fungi.</title>
        <authorList>
            <person name="Riley R."/>
            <person name="Salamov A.A."/>
            <person name="Brown D.W."/>
            <person name="Nagy L.G."/>
            <person name="Floudas D."/>
            <person name="Held B.W."/>
            <person name="Levasseur A."/>
            <person name="Lombard V."/>
            <person name="Morin E."/>
            <person name="Otillar R."/>
            <person name="Lindquist E.A."/>
            <person name="Sun H."/>
            <person name="LaButti K.M."/>
            <person name="Schmutz J."/>
            <person name="Jabbour D."/>
            <person name="Luo H."/>
            <person name="Baker S.E."/>
            <person name="Pisabarro A.G."/>
            <person name="Walton J.D."/>
            <person name="Blanchette R.A."/>
            <person name="Henrissat B."/>
            <person name="Martin F."/>
            <person name="Cullen D."/>
            <person name="Hibbett D.S."/>
            <person name="Grigoriev I.V."/>
        </authorList>
    </citation>
    <scope>NUCLEOTIDE SEQUENCE [LARGE SCALE GENOMIC DNA]</scope>
    <source>
        <strain evidence="3">MUCL 33604</strain>
    </source>
</reference>
<protein>
    <submittedName>
        <fullName evidence="2">Uncharacterized protein</fullName>
    </submittedName>
</protein>
<feature type="region of interest" description="Disordered" evidence="1">
    <location>
        <begin position="79"/>
        <end position="127"/>
    </location>
</feature>
<dbReference type="HOGENOM" id="CLU_032498_1_0_1"/>
<feature type="compositionally biased region" description="Low complexity" evidence="1">
    <location>
        <begin position="435"/>
        <end position="463"/>
    </location>
</feature>
<dbReference type="Proteomes" id="UP000027265">
    <property type="component" value="Unassembled WGS sequence"/>
</dbReference>
<dbReference type="STRING" id="933084.A0A067PZQ0"/>
<feature type="region of interest" description="Disordered" evidence="1">
    <location>
        <begin position="1"/>
        <end position="54"/>
    </location>
</feature>
<feature type="compositionally biased region" description="Low complexity" evidence="1">
    <location>
        <begin position="17"/>
        <end position="54"/>
    </location>
</feature>
<dbReference type="InParanoid" id="A0A067PZQ0"/>
<name>A0A067PZQ0_9AGAM</name>
<feature type="region of interest" description="Disordered" evidence="1">
    <location>
        <begin position="435"/>
        <end position="468"/>
    </location>
</feature>
<sequence>MSAVPPPSAEGPPQTHQNSPRPQHPQQQPFYYYSPPAQVTAGSSNNPSGPSYYNYSTPSWQNSWSYSYSSAAPYHQQYPSYTSQYQGQHRHTTYPQQPASQPHPQPETPRQKRKSPTPSPSPPPPAFHKDWDAIFKSFLERLGFTQALRGFEADILVLNPELERQEVPRALVGLVADLARLEHLKDEDKFEPTPLHERKLSYVHLTNDTERSSQTSVNKSVSQILARNRARNDASNRTEFTQSLAEKRRRLNEGVHTTEIEGAPSIPSCARTDAKPLDRDIQMKYDIAKNEEGPLRRTIKLEPPNTTFSASTSDAKGKGKLQQKLPHDDPAVIGNKPVEHLRASRDDDFTSDHHPGLEERLKNVESHLAVRYGNFQVPSQPSSFLDRLKFLEDHIVLLEKEYPPWAALHFNQPNRGWPPPPRPTPIIVPTRLISASATHTAPSSATQRGSASESTSLPPASSSFLMPDSAEGSSIIGRKVGRTKKDTSLHRAVMEKLEVQQAIHDLAGG</sequence>
<gene>
    <name evidence="2" type="ORF">JAAARDRAFT_48664</name>
</gene>
<feature type="region of interest" description="Disordered" evidence="1">
    <location>
        <begin position="301"/>
        <end position="334"/>
    </location>
</feature>
<dbReference type="OrthoDB" id="5531344at2759"/>
<feature type="compositionally biased region" description="Pro residues" evidence="1">
    <location>
        <begin position="117"/>
        <end position="126"/>
    </location>
</feature>
<dbReference type="EMBL" id="KL197724">
    <property type="protein sequence ID" value="KDQ55821.1"/>
    <property type="molecule type" value="Genomic_DNA"/>
</dbReference>
<keyword evidence="3" id="KW-1185">Reference proteome</keyword>
<feature type="compositionally biased region" description="Polar residues" evidence="1">
    <location>
        <begin position="304"/>
        <end position="314"/>
    </location>
</feature>